<dbReference type="EMBL" id="JARIHO010000031">
    <property type="protein sequence ID" value="KAJ7336215.1"/>
    <property type="molecule type" value="Genomic_DNA"/>
</dbReference>
<keyword evidence="1" id="KW-0719">Serine esterase</keyword>
<evidence type="ECO:0000313" key="8">
    <source>
        <dbReference type="EMBL" id="KAJ7336215.1"/>
    </source>
</evidence>
<keyword evidence="2" id="KW-0858">Xylan degradation</keyword>
<dbReference type="InterPro" id="IPR011118">
    <property type="entry name" value="Tannase/feruloyl_esterase"/>
</dbReference>
<comment type="similarity">
    <text evidence="7">Belongs to the tannase family.</text>
</comment>
<accession>A0AAD7EL09</accession>
<evidence type="ECO:0000256" key="7">
    <source>
        <dbReference type="RuleBase" id="RU361238"/>
    </source>
</evidence>
<keyword evidence="4 7" id="KW-0378">Hydrolase</keyword>
<dbReference type="Pfam" id="PF07519">
    <property type="entry name" value="Tannase"/>
    <property type="match status" value="1"/>
</dbReference>
<comment type="catalytic activity">
    <reaction evidence="6">
        <text>feruloyl-polysaccharide + H2O = ferulate + polysaccharide.</text>
        <dbReference type="EC" id="3.1.1.73"/>
    </reaction>
</comment>
<evidence type="ECO:0000256" key="2">
    <source>
        <dbReference type="ARBA" id="ARBA00022651"/>
    </source>
</evidence>
<dbReference type="Proteomes" id="UP001218218">
    <property type="component" value="Unassembled WGS sequence"/>
</dbReference>
<evidence type="ECO:0000256" key="5">
    <source>
        <dbReference type="ARBA" id="ARBA00023157"/>
    </source>
</evidence>
<dbReference type="AlphaFoldDB" id="A0AAD7EL09"/>
<organism evidence="8 9">
    <name type="scientific">Mycena albidolilacea</name>
    <dbReference type="NCBI Taxonomy" id="1033008"/>
    <lineage>
        <taxon>Eukaryota</taxon>
        <taxon>Fungi</taxon>
        <taxon>Dikarya</taxon>
        <taxon>Basidiomycota</taxon>
        <taxon>Agaricomycotina</taxon>
        <taxon>Agaricomycetes</taxon>
        <taxon>Agaricomycetidae</taxon>
        <taxon>Agaricales</taxon>
        <taxon>Marasmiineae</taxon>
        <taxon>Mycenaceae</taxon>
        <taxon>Mycena</taxon>
    </lineage>
</organism>
<dbReference type="GO" id="GO:0045493">
    <property type="term" value="P:xylan catabolic process"/>
    <property type="evidence" value="ECO:0007669"/>
    <property type="project" value="UniProtKB-KW"/>
</dbReference>
<name>A0AAD7EL09_9AGAR</name>
<keyword evidence="2" id="KW-0119">Carbohydrate metabolism</keyword>
<protein>
    <recommendedName>
        <fullName evidence="7">Carboxylic ester hydrolase</fullName>
        <ecNumber evidence="7">3.1.1.-</ecNumber>
    </recommendedName>
</protein>
<keyword evidence="9" id="KW-1185">Reference proteome</keyword>
<keyword evidence="3" id="KW-0732">Signal</keyword>
<comment type="caution">
    <text evidence="8">The sequence shown here is derived from an EMBL/GenBank/DDBJ whole genome shotgun (WGS) entry which is preliminary data.</text>
</comment>
<evidence type="ECO:0000313" key="9">
    <source>
        <dbReference type="Proteomes" id="UP001218218"/>
    </source>
</evidence>
<proteinExistence type="inferred from homology"/>
<gene>
    <name evidence="8" type="ORF">DFH08DRAFT_706202</name>
</gene>
<sequence length="92" mass="10001">MPSLDTFYRLLLIPGMGHRTFGPGATRFGWRASNAVNTSSHNILLALVDWVEGGVAPHTIIGTADNGATCAHCRYPQRSVWNASKGKFKCEV</sequence>
<evidence type="ECO:0000256" key="4">
    <source>
        <dbReference type="ARBA" id="ARBA00022801"/>
    </source>
</evidence>
<evidence type="ECO:0000256" key="1">
    <source>
        <dbReference type="ARBA" id="ARBA00022487"/>
    </source>
</evidence>
<dbReference type="PANTHER" id="PTHR33938:SF15">
    <property type="entry name" value="FERULOYL ESTERASE B-RELATED"/>
    <property type="match status" value="1"/>
</dbReference>
<dbReference type="EC" id="3.1.1.-" evidence="7"/>
<evidence type="ECO:0000256" key="6">
    <source>
        <dbReference type="ARBA" id="ARBA00034075"/>
    </source>
</evidence>
<evidence type="ECO:0000256" key="3">
    <source>
        <dbReference type="ARBA" id="ARBA00022729"/>
    </source>
</evidence>
<dbReference type="PANTHER" id="PTHR33938">
    <property type="entry name" value="FERULOYL ESTERASE B-RELATED"/>
    <property type="match status" value="1"/>
</dbReference>
<keyword evidence="5" id="KW-1015">Disulfide bond</keyword>
<dbReference type="GO" id="GO:0030600">
    <property type="term" value="F:feruloyl esterase activity"/>
    <property type="evidence" value="ECO:0007669"/>
    <property type="project" value="UniProtKB-EC"/>
</dbReference>
<reference evidence="8" key="1">
    <citation type="submission" date="2023-03" db="EMBL/GenBank/DDBJ databases">
        <title>Massive genome expansion in bonnet fungi (Mycena s.s.) driven by repeated elements and novel gene families across ecological guilds.</title>
        <authorList>
            <consortium name="Lawrence Berkeley National Laboratory"/>
            <person name="Harder C.B."/>
            <person name="Miyauchi S."/>
            <person name="Viragh M."/>
            <person name="Kuo A."/>
            <person name="Thoen E."/>
            <person name="Andreopoulos B."/>
            <person name="Lu D."/>
            <person name="Skrede I."/>
            <person name="Drula E."/>
            <person name="Henrissat B."/>
            <person name="Morin E."/>
            <person name="Kohler A."/>
            <person name="Barry K."/>
            <person name="LaButti K."/>
            <person name="Morin E."/>
            <person name="Salamov A."/>
            <person name="Lipzen A."/>
            <person name="Mereny Z."/>
            <person name="Hegedus B."/>
            <person name="Baldrian P."/>
            <person name="Stursova M."/>
            <person name="Weitz H."/>
            <person name="Taylor A."/>
            <person name="Grigoriev I.V."/>
            <person name="Nagy L.G."/>
            <person name="Martin F."/>
            <person name="Kauserud H."/>
        </authorList>
    </citation>
    <scope>NUCLEOTIDE SEQUENCE</scope>
    <source>
        <strain evidence="8">CBHHK002</strain>
    </source>
</reference>
<keyword evidence="2" id="KW-0624">Polysaccharide degradation</keyword>